<proteinExistence type="predicted"/>
<evidence type="ECO:0000313" key="3">
    <source>
        <dbReference type="EMBL" id="ROV91867.1"/>
    </source>
</evidence>
<feature type="region of interest" description="Disordered" evidence="1">
    <location>
        <begin position="45"/>
        <end position="83"/>
    </location>
</feature>
<sequence length="460" mass="49091">MGVFAMADSGIKHVLTGLEGVCSDQSLGWTNHDPHQHQDIIHQQTLTDTTTNTTNSTSTSSSITSNNNGSMEPPVPTADPESMDVKKGLNKWGAFDSFSGSGTGTFGFGPLLFHHHVDETPRDPYDTNKLLLNDPISFNPLDAISWAKLDDDPAFDDGQAVPVVAVSGGVGDGAAVATAAAPATAAATNQDAVEAPPQPAASMQQKKKKSKKSRDDDDHVSSNYVVASPASPATSRIGSDVSGSRASSVAGSSVGNMSRTFSNTSLVSPDNTSSMSRRPGSLQARKRHRRQAKPVQHAYQQQQHQQQQLQQPPQPPHPPSAPSEEEVATAIPAHSSVPSTRFPSSAPHPNNPDNPEPDLLLCLGPHCSARFRTEAGLNAHYQAEHSFKCDWLSCREAAAVFTSSNALAWHVKAEHLLECPVPGCCGMVYPDKKVLDAHLKVSDDRLPLLLRSSGELVWCM</sequence>
<feature type="domain" description="C2H2-type" evidence="2">
    <location>
        <begin position="362"/>
        <end position="385"/>
    </location>
</feature>
<dbReference type="STRING" id="356882.A0A423VLP9"/>
<protein>
    <recommendedName>
        <fullName evidence="2">C2H2-type domain-containing protein</fullName>
    </recommendedName>
</protein>
<feature type="compositionally biased region" description="Low complexity" evidence="1">
    <location>
        <begin position="238"/>
        <end position="255"/>
    </location>
</feature>
<dbReference type="EMBL" id="LKEA01000053">
    <property type="protein sequence ID" value="ROV91867.1"/>
    <property type="molecule type" value="Genomic_DNA"/>
</dbReference>
<feature type="compositionally biased region" description="Polar residues" evidence="1">
    <location>
        <begin position="221"/>
        <end position="237"/>
    </location>
</feature>
<dbReference type="OrthoDB" id="5242988at2759"/>
<name>A0A423VLP9_9PEZI</name>
<dbReference type="SMART" id="SM00355">
    <property type="entry name" value="ZnF_C2H2"/>
    <property type="match status" value="3"/>
</dbReference>
<accession>A0A423VLP9</accession>
<comment type="caution">
    <text evidence="3">The sequence shown here is derived from an EMBL/GenBank/DDBJ whole genome shotgun (WGS) entry which is preliminary data.</text>
</comment>
<dbReference type="AlphaFoldDB" id="A0A423VLP9"/>
<dbReference type="InterPro" id="IPR013087">
    <property type="entry name" value="Znf_C2H2_type"/>
</dbReference>
<dbReference type="Proteomes" id="UP000283895">
    <property type="component" value="Unassembled WGS sequence"/>
</dbReference>
<evidence type="ECO:0000256" key="1">
    <source>
        <dbReference type="SAM" id="MobiDB-lite"/>
    </source>
</evidence>
<evidence type="ECO:0000259" key="2">
    <source>
        <dbReference type="PROSITE" id="PS00028"/>
    </source>
</evidence>
<organism evidence="3 4">
    <name type="scientific">Cytospora schulzeri</name>
    <dbReference type="NCBI Taxonomy" id="448051"/>
    <lineage>
        <taxon>Eukaryota</taxon>
        <taxon>Fungi</taxon>
        <taxon>Dikarya</taxon>
        <taxon>Ascomycota</taxon>
        <taxon>Pezizomycotina</taxon>
        <taxon>Sordariomycetes</taxon>
        <taxon>Sordariomycetidae</taxon>
        <taxon>Diaporthales</taxon>
        <taxon>Cytosporaceae</taxon>
        <taxon>Cytospora</taxon>
    </lineage>
</organism>
<feature type="compositionally biased region" description="Polar residues" evidence="1">
    <location>
        <begin position="256"/>
        <end position="276"/>
    </location>
</feature>
<gene>
    <name evidence="3" type="ORF">VMCG_09188</name>
</gene>
<feature type="region of interest" description="Disordered" evidence="1">
    <location>
        <begin position="188"/>
        <end position="357"/>
    </location>
</feature>
<reference evidence="3 4" key="1">
    <citation type="submission" date="2015-09" db="EMBL/GenBank/DDBJ databases">
        <title>Host preference determinants of Valsa canker pathogens revealed by comparative genomics.</title>
        <authorList>
            <person name="Yin Z."/>
            <person name="Huang L."/>
        </authorList>
    </citation>
    <scope>NUCLEOTIDE SEQUENCE [LARGE SCALE GENOMIC DNA]</scope>
    <source>
        <strain evidence="3 4">03-1</strain>
    </source>
</reference>
<feature type="compositionally biased region" description="Low complexity" evidence="1">
    <location>
        <begin position="45"/>
        <end position="70"/>
    </location>
</feature>
<feature type="compositionally biased region" description="Pro residues" evidence="1">
    <location>
        <begin position="312"/>
        <end position="321"/>
    </location>
</feature>
<feature type="compositionally biased region" description="Low complexity" evidence="1">
    <location>
        <begin position="188"/>
        <end position="204"/>
    </location>
</feature>
<feature type="compositionally biased region" description="Low complexity" evidence="1">
    <location>
        <begin position="293"/>
        <end position="311"/>
    </location>
</feature>
<keyword evidence="4" id="KW-1185">Reference proteome</keyword>
<dbReference type="PROSITE" id="PS00028">
    <property type="entry name" value="ZINC_FINGER_C2H2_1"/>
    <property type="match status" value="1"/>
</dbReference>
<evidence type="ECO:0000313" key="4">
    <source>
        <dbReference type="Proteomes" id="UP000283895"/>
    </source>
</evidence>